<dbReference type="EMBL" id="FNMU01000005">
    <property type="protein sequence ID" value="SDW86243.1"/>
    <property type="molecule type" value="Genomic_DNA"/>
</dbReference>
<gene>
    <name evidence="2" type="ORF">BHR79_00020</name>
    <name evidence="3" type="ORF">EFE40_10285</name>
    <name evidence="4" type="ORF">SAMN04515625_1779</name>
</gene>
<accession>A0A1L3PZT9</accession>
<evidence type="ECO:0000313" key="5">
    <source>
        <dbReference type="Proteomes" id="UP000186879"/>
    </source>
</evidence>
<dbReference type="AlphaFoldDB" id="A0A1L3PZT9"/>
<dbReference type="Gene3D" id="2.30.180.10">
    <property type="entry name" value="FAS1 domain"/>
    <property type="match status" value="1"/>
</dbReference>
<dbReference type="STRING" id="2177.BHR79_00020"/>
<dbReference type="InterPro" id="IPR000782">
    <property type="entry name" value="FAS1_domain"/>
</dbReference>
<reference evidence="2 5" key="1">
    <citation type="submission" date="2016-10" db="EMBL/GenBank/DDBJ databases">
        <title>Methanohalophilus halophilus.</title>
        <authorList>
            <person name="L'haridon S."/>
        </authorList>
    </citation>
    <scope>NUCLEOTIDE SEQUENCE [LARGE SCALE GENOMIC DNA]</scope>
    <source>
        <strain evidence="2 5">Z-7982</strain>
    </source>
</reference>
<dbReference type="Proteomes" id="UP000186879">
    <property type="component" value="Chromosome"/>
</dbReference>
<evidence type="ECO:0000313" key="4">
    <source>
        <dbReference type="EMBL" id="SDW86243.1"/>
    </source>
</evidence>
<proteinExistence type="predicted"/>
<dbReference type="PROSITE" id="PS50213">
    <property type="entry name" value="FAS1"/>
    <property type="match status" value="1"/>
</dbReference>
<reference evidence="3 7" key="3">
    <citation type="submission" date="2018-10" db="EMBL/GenBank/DDBJ databases">
        <title>Cultivation of a novel Methanohalophilus strain from Kebrit Deep of the Red Sea and a genomic comparison of members of the genus Methanohalophilus.</title>
        <authorList>
            <person name="Guan Y."/>
            <person name="Ngugi D.K."/>
            <person name="Stingl U."/>
        </authorList>
    </citation>
    <scope>NUCLEOTIDE SEQUENCE [LARGE SCALE GENOMIC DNA]</scope>
    <source>
        <strain evidence="3 7">DSM 3094</strain>
    </source>
</reference>
<evidence type="ECO:0000313" key="3">
    <source>
        <dbReference type="EMBL" id="RNI07313.1"/>
    </source>
</evidence>
<evidence type="ECO:0000313" key="6">
    <source>
        <dbReference type="Proteomes" id="UP000198669"/>
    </source>
</evidence>
<dbReference type="SUPFAM" id="SSF82153">
    <property type="entry name" value="FAS1 domain"/>
    <property type="match status" value="1"/>
</dbReference>
<dbReference type="Proteomes" id="UP000198669">
    <property type="component" value="Unassembled WGS sequence"/>
</dbReference>
<dbReference type="FunFam" id="2.30.180.10:FF:000032">
    <property type="entry name" value="Fasciclin domain-containing protein, putative"/>
    <property type="match status" value="1"/>
</dbReference>
<dbReference type="PANTHER" id="PTHR10900">
    <property type="entry name" value="PERIOSTIN-RELATED"/>
    <property type="match status" value="1"/>
</dbReference>
<dbReference type="SMART" id="SM00554">
    <property type="entry name" value="FAS1"/>
    <property type="match status" value="1"/>
</dbReference>
<keyword evidence="5" id="KW-1185">Reference proteome</keyword>
<feature type="domain" description="FAS1" evidence="1">
    <location>
        <begin position="3"/>
        <end position="133"/>
    </location>
</feature>
<dbReference type="Proteomes" id="UP000267921">
    <property type="component" value="Unassembled WGS sequence"/>
</dbReference>
<dbReference type="EMBL" id="CP017921">
    <property type="protein sequence ID" value="APH38021.1"/>
    <property type="molecule type" value="Genomic_DNA"/>
</dbReference>
<dbReference type="InterPro" id="IPR050904">
    <property type="entry name" value="Adhesion/Biosynth-related"/>
</dbReference>
<dbReference type="InterPro" id="IPR036378">
    <property type="entry name" value="FAS1_dom_sf"/>
</dbReference>
<evidence type="ECO:0000313" key="2">
    <source>
        <dbReference type="EMBL" id="APH38021.1"/>
    </source>
</evidence>
<dbReference type="GeneID" id="30582089"/>
<evidence type="ECO:0000313" key="7">
    <source>
        <dbReference type="Proteomes" id="UP000267921"/>
    </source>
</evidence>
<dbReference type="EMBL" id="RJJG01000009">
    <property type="protein sequence ID" value="RNI07313.1"/>
    <property type="molecule type" value="Genomic_DNA"/>
</dbReference>
<dbReference type="RefSeq" id="WP_072560113.1">
    <property type="nucleotide sequence ID" value="NZ_CP017921.1"/>
</dbReference>
<dbReference type="KEGG" id="mhaz:BHR79_00020"/>
<dbReference type="Pfam" id="PF02469">
    <property type="entry name" value="Fasciclin"/>
    <property type="match status" value="1"/>
</dbReference>
<protein>
    <submittedName>
        <fullName evidence="2 3">Fasciclin</fullName>
    </submittedName>
    <submittedName>
        <fullName evidence="4">Uncaracterized surface protein containing fasciclin (FAS1) repeats</fullName>
    </submittedName>
</protein>
<name>A0A1L3PZT9_9EURY</name>
<dbReference type="OrthoDB" id="105895at2157"/>
<dbReference type="PANTHER" id="PTHR10900:SF77">
    <property type="entry name" value="FI19380P1"/>
    <property type="match status" value="1"/>
</dbReference>
<reference evidence="4 6" key="2">
    <citation type="submission" date="2016-10" db="EMBL/GenBank/DDBJ databases">
        <authorList>
            <person name="de Groot N.N."/>
        </authorList>
    </citation>
    <scope>NUCLEOTIDE SEQUENCE [LARGE SCALE GENOMIC DNA]</scope>
    <source>
        <strain evidence="4 6">Z-7982</strain>
    </source>
</reference>
<sequence>MESKDLIQTAKEMGEFPTLLKAAKALDLMEKYSTEGPYTIFAPVESAFEPIPDSVIDDAFEDLDYLRDIISYHIVEGRYSSEDLRENTTLTTTGGNKLRLREKDGKIFVENTPILKPDIECSNGIIHSIGDILVP</sequence>
<organism evidence="2 5">
    <name type="scientific">Methanohalophilus halophilus</name>
    <dbReference type="NCBI Taxonomy" id="2177"/>
    <lineage>
        <taxon>Archaea</taxon>
        <taxon>Methanobacteriati</taxon>
        <taxon>Methanobacteriota</taxon>
        <taxon>Stenosarchaea group</taxon>
        <taxon>Methanomicrobia</taxon>
        <taxon>Methanosarcinales</taxon>
        <taxon>Methanosarcinaceae</taxon>
        <taxon>Methanohalophilus</taxon>
    </lineage>
</organism>
<evidence type="ECO:0000259" key="1">
    <source>
        <dbReference type="PROSITE" id="PS50213"/>
    </source>
</evidence>